<accession>A0AA96W9F4</accession>
<dbReference type="Pfam" id="PF00400">
    <property type="entry name" value="WD40"/>
    <property type="match status" value="5"/>
</dbReference>
<evidence type="ECO:0000256" key="2">
    <source>
        <dbReference type="ARBA" id="ARBA00022737"/>
    </source>
</evidence>
<dbReference type="SUPFAM" id="SSF52540">
    <property type="entry name" value="P-loop containing nucleoside triphosphate hydrolases"/>
    <property type="match status" value="1"/>
</dbReference>
<evidence type="ECO:0000256" key="3">
    <source>
        <dbReference type="PROSITE-ProRule" id="PRU00221"/>
    </source>
</evidence>
<dbReference type="Gene3D" id="2.160.20.80">
    <property type="entry name" value="E3 ubiquitin-protein ligase SopA"/>
    <property type="match status" value="1"/>
</dbReference>
<name>A0AA96W9F4_9CYAN</name>
<feature type="repeat" description="WD" evidence="3">
    <location>
        <begin position="1123"/>
        <end position="1164"/>
    </location>
</feature>
<dbReference type="GO" id="GO:0043531">
    <property type="term" value="F:ADP binding"/>
    <property type="evidence" value="ECO:0007669"/>
    <property type="project" value="InterPro"/>
</dbReference>
<dbReference type="PANTHER" id="PTHR44156">
    <property type="entry name" value="SUPERNUMERARY LIMBS, ISOFORM B-RELATED"/>
    <property type="match status" value="1"/>
</dbReference>
<feature type="repeat" description="WD" evidence="3">
    <location>
        <begin position="871"/>
        <end position="912"/>
    </location>
</feature>
<keyword evidence="2" id="KW-0677">Repeat</keyword>
<keyword evidence="1 3" id="KW-0853">WD repeat</keyword>
<dbReference type="Pfam" id="PF25173">
    <property type="entry name" value="Beta-prop_WDR3_1st"/>
    <property type="match status" value="1"/>
</dbReference>
<feature type="repeat" description="WD" evidence="3">
    <location>
        <begin position="1206"/>
        <end position="1238"/>
    </location>
</feature>
<evidence type="ECO:0000256" key="4">
    <source>
        <dbReference type="SAM" id="MobiDB-lite"/>
    </source>
</evidence>
<dbReference type="InterPro" id="IPR036322">
    <property type="entry name" value="WD40_repeat_dom_sf"/>
</dbReference>
<dbReference type="InterPro" id="IPR055440">
    <property type="entry name" value="Beta-prop_WDR90_4th"/>
</dbReference>
<dbReference type="Pfam" id="PF23342">
    <property type="entry name" value="WDR90_beta-prop_4th"/>
    <property type="match status" value="1"/>
</dbReference>
<dbReference type="SUPFAM" id="SSF141571">
    <property type="entry name" value="Pentapeptide repeat-like"/>
    <property type="match status" value="1"/>
</dbReference>
<dbReference type="InterPro" id="IPR002182">
    <property type="entry name" value="NB-ARC"/>
</dbReference>
<feature type="repeat" description="WD" evidence="3">
    <location>
        <begin position="1039"/>
        <end position="1080"/>
    </location>
</feature>
<feature type="repeat" description="WD" evidence="3">
    <location>
        <begin position="653"/>
        <end position="694"/>
    </location>
</feature>
<evidence type="ECO:0000259" key="6">
    <source>
        <dbReference type="Pfam" id="PF23342"/>
    </source>
</evidence>
<evidence type="ECO:0000259" key="7">
    <source>
        <dbReference type="Pfam" id="PF26355"/>
    </source>
</evidence>
<feature type="repeat" description="WD" evidence="3">
    <location>
        <begin position="1165"/>
        <end position="1199"/>
    </location>
</feature>
<feature type="region of interest" description="Disordered" evidence="4">
    <location>
        <begin position="93"/>
        <end position="122"/>
    </location>
</feature>
<feature type="domain" description="NB-ARC" evidence="5">
    <location>
        <begin position="179"/>
        <end position="274"/>
    </location>
</feature>
<feature type="repeat" description="WD" evidence="3">
    <location>
        <begin position="695"/>
        <end position="735"/>
    </location>
</feature>
<evidence type="ECO:0000256" key="1">
    <source>
        <dbReference type="ARBA" id="ARBA00022574"/>
    </source>
</evidence>
<dbReference type="PRINTS" id="PR00320">
    <property type="entry name" value="GPROTEINBRPT"/>
</dbReference>
<dbReference type="Gene3D" id="3.40.50.300">
    <property type="entry name" value="P-loop containing nucleotide triphosphate hydrolases"/>
    <property type="match status" value="1"/>
</dbReference>
<dbReference type="Gene3D" id="2.130.10.10">
    <property type="entry name" value="YVTN repeat-like/Quinoprotein amine dehydrogenase"/>
    <property type="match status" value="7"/>
</dbReference>
<dbReference type="InterPro" id="IPR020472">
    <property type="entry name" value="WD40_PAC1"/>
</dbReference>
<dbReference type="CDD" id="cd00200">
    <property type="entry name" value="WD40"/>
    <property type="match status" value="2"/>
</dbReference>
<dbReference type="InterPro" id="IPR019775">
    <property type="entry name" value="WD40_repeat_CS"/>
</dbReference>
<dbReference type="InterPro" id="IPR015943">
    <property type="entry name" value="WD40/YVTN_repeat-like_dom_sf"/>
</dbReference>
<evidence type="ECO:0000259" key="5">
    <source>
        <dbReference type="Pfam" id="PF00931"/>
    </source>
</evidence>
<dbReference type="InterPro" id="IPR058651">
    <property type="entry name" value="HTH_VMAP-M9"/>
</dbReference>
<reference evidence="8" key="1">
    <citation type="submission" date="2020-05" db="EMBL/GenBank/DDBJ databases">
        <authorList>
            <person name="Zhu T."/>
            <person name="Keshari N."/>
            <person name="Lu X."/>
        </authorList>
    </citation>
    <scope>NUCLEOTIDE SEQUENCE</scope>
    <source>
        <strain evidence="8">NK1-12</strain>
    </source>
</reference>
<dbReference type="InterPro" id="IPR001646">
    <property type="entry name" value="5peptide_repeat"/>
</dbReference>
<dbReference type="PROSITE" id="PS50082">
    <property type="entry name" value="WD_REPEATS_2"/>
    <property type="match status" value="14"/>
</dbReference>
<dbReference type="PROSITE" id="PS50294">
    <property type="entry name" value="WD_REPEATS_REGION"/>
    <property type="match status" value="13"/>
</dbReference>
<proteinExistence type="predicted"/>
<feature type="repeat" description="WD" evidence="3">
    <location>
        <begin position="829"/>
        <end position="870"/>
    </location>
</feature>
<dbReference type="InterPro" id="IPR001680">
    <property type="entry name" value="WD40_rpt"/>
</dbReference>
<feature type="repeat" description="WD" evidence="3">
    <location>
        <begin position="955"/>
        <end position="996"/>
    </location>
</feature>
<dbReference type="InterPro" id="IPR053299">
    <property type="entry name" value="ASTRA_WD_repeat"/>
</dbReference>
<feature type="repeat" description="WD" evidence="3">
    <location>
        <begin position="913"/>
        <end position="954"/>
    </location>
</feature>
<dbReference type="PROSITE" id="PS00678">
    <property type="entry name" value="WD_REPEATS_1"/>
    <property type="match status" value="4"/>
</dbReference>
<dbReference type="PRINTS" id="PR00364">
    <property type="entry name" value="DISEASERSIST"/>
</dbReference>
<protein>
    <recommendedName>
        <fullName evidence="9">NB-ARC domain-containing protein</fullName>
    </recommendedName>
</protein>
<feature type="repeat" description="WD" evidence="3">
    <location>
        <begin position="997"/>
        <end position="1038"/>
    </location>
</feature>
<evidence type="ECO:0000313" key="8">
    <source>
        <dbReference type="EMBL" id="WNZ22177.1"/>
    </source>
</evidence>
<evidence type="ECO:0008006" key="9">
    <source>
        <dbReference type="Google" id="ProtNLM"/>
    </source>
</evidence>
<feature type="domain" description="WDR90 4th beta-propeller" evidence="6">
    <location>
        <begin position="743"/>
        <end position="877"/>
    </location>
</feature>
<dbReference type="Pfam" id="PF26355">
    <property type="entry name" value="HTH_VMAP-M9"/>
    <property type="match status" value="1"/>
</dbReference>
<dbReference type="InterPro" id="IPR027417">
    <property type="entry name" value="P-loop_NTPase"/>
</dbReference>
<dbReference type="Pfam" id="PF00931">
    <property type="entry name" value="NB-ARC"/>
    <property type="match status" value="1"/>
</dbReference>
<dbReference type="RefSeq" id="WP_316433572.1">
    <property type="nucleotide sequence ID" value="NZ_CP053586.1"/>
</dbReference>
<organism evidence="8">
    <name type="scientific">Leptolyngbya sp. NK1-12</name>
    <dbReference type="NCBI Taxonomy" id="2547451"/>
    <lineage>
        <taxon>Bacteria</taxon>
        <taxon>Bacillati</taxon>
        <taxon>Cyanobacteriota</taxon>
        <taxon>Cyanophyceae</taxon>
        <taxon>Leptolyngbyales</taxon>
        <taxon>Leptolyngbyaceae</taxon>
        <taxon>Leptolyngbya group</taxon>
        <taxon>Leptolyngbya</taxon>
    </lineage>
</organism>
<gene>
    <name evidence="8" type="ORF">HJG54_04390</name>
</gene>
<sequence>MTPEEALAVVESVCHNRLNSLQRTVFRSAWEDRSYGEIARQSGYELSYVKQTGSQLWQLLSQVLDEKVTKHNLQLVVRRRVNGNVIKADFQQSEFTASSPSPPSALNPANPTSTLNWPKTAAPPIEATSEGLTIADIETASVAFAPRSQSSVSTAPHYDWGDAVDPSGFYGRDAELATLEQWIGSDRCRLVGIFGMGGIGKTSLSIQLARRSAPSFQYVIWRSLRNAPPLSDLLTELIQILSNQRETELPESSDQQISHLLHYLRQHRCLIVLDNGETVMRQGDFGGGYLPGYEAYDGLWQRLGQTEHQSTLVLTSREKPKGIAALEGKALPIRSLRLAGLSPQIGQALFNLKGDFTATSGEWQRLIEHYSGNPLALKMVAPVIQDLFDGQVASFLDCLQEGTSVFGDIQDLLAQQIDRLSPLEQQVMNWLAIARKPITLSQLRANFTPPIALGQLLEALASLERRCLIDKAAGKTQPRFTLQAVVMEYMTERLITQVAEEISVQCSGLNLKLNGFGQALSYSSVNTQDKPQSFSPQSFSPLQVHALIQTQVKDYIRETQTRLILKPIVERLLATHSLTELTQAVRQMLVQLRQLPVQQMGYVGGNLLNLLCQMGVDLTGWDFSGLTVWNAYLRGVNLHQVNLAGADLSRSVFTETFSQVLAVAFSPDGQLLATGDVNHEVRIWQVVEGKPLLSCRIHEGWIWSVAFSPDGKWLASSANRAVHLWDVQTGTCVRTLRGYSDRVFSVAFSPDGQLLATGSEDHLIRIWQVRTGQLLHTLSGHSDEVRSVAFSPVGITIAGASVSNLIASASYDGTIRLWDAVSGQCLRVLSGHSHWVRAVAFSPDGQILASGGADSDLKLWNPKTGRCLRSLEGHNQPIRTIAFSRDGRTLASGSEDRTVRLWNYRTGDSLRLLSGHSSWVAAVAFSPENDWLASGSEDQSVRLWDSQTGLCLRTLQGYSNGVWSVAFAPDGTTLASGSQDRQIRLWNAQTGALLGSLAGHTSWIWSVAFCPTQTRLASASEDQTICIWDRRTQQLLRRLIGHQDAILAVLYSPDGTTLWSASLDGSLKQWDSQTGECYQTLQGHAGGVWCAALSLDGTLLVSGSQDQTLKLWDAASGQLRQTLVGHQGWIRSVALSPDGFTLVSGSADGVIKLWNLKQAVCEQTIVAHQGPVLSLAFHPDGQTVASSSTDTTIKLWSLDGTCRHSIPAHDRWVKCLTYSPDGTKLASCSQDETIKLWQQDQLSTTLRIPRPYEGMTISNASGLTVAQQINLKLLGAVDSS</sequence>
<dbReference type="SUPFAM" id="SSF50978">
    <property type="entry name" value="WD40 repeat-like"/>
    <property type="match status" value="3"/>
</dbReference>
<feature type="repeat" description="WD" evidence="3">
    <location>
        <begin position="736"/>
        <end position="777"/>
    </location>
</feature>
<feature type="domain" description="vWA-MoxR associated protein N-terminal HTH" evidence="7">
    <location>
        <begin position="7"/>
        <end position="79"/>
    </location>
</feature>
<dbReference type="AlphaFoldDB" id="A0AA96W9F4"/>
<feature type="repeat" description="WD" evidence="3">
    <location>
        <begin position="1081"/>
        <end position="1122"/>
    </location>
</feature>
<feature type="repeat" description="WD" evidence="3">
    <location>
        <begin position="778"/>
        <end position="828"/>
    </location>
</feature>
<dbReference type="SMART" id="SM00320">
    <property type="entry name" value="WD40"/>
    <property type="match status" value="14"/>
</dbReference>
<dbReference type="EMBL" id="CP053586">
    <property type="protein sequence ID" value="WNZ22177.1"/>
    <property type="molecule type" value="Genomic_DNA"/>
</dbReference>
<dbReference type="Pfam" id="PF00805">
    <property type="entry name" value="Pentapeptide"/>
    <property type="match status" value="1"/>
</dbReference>